<organism evidence="2 3">
    <name type="scientific">Anaerobacillus arseniciselenatis</name>
    <dbReference type="NCBI Taxonomy" id="85682"/>
    <lineage>
        <taxon>Bacteria</taxon>
        <taxon>Bacillati</taxon>
        <taxon>Bacillota</taxon>
        <taxon>Bacilli</taxon>
        <taxon>Bacillales</taxon>
        <taxon>Bacillaceae</taxon>
        <taxon>Anaerobacillus</taxon>
    </lineage>
</organism>
<keyword evidence="3" id="KW-1185">Reference proteome</keyword>
<reference evidence="2 3" key="1">
    <citation type="submission" date="2016-10" db="EMBL/GenBank/DDBJ databases">
        <title>Draft genome sequences of four alkaliphilic bacteria belonging to the Anaerobacillus genus.</title>
        <authorList>
            <person name="Bassil N.M."/>
            <person name="Lloyd J.R."/>
        </authorList>
    </citation>
    <scope>NUCLEOTIDE SEQUENCE [LARGE SCALE GENOMIC DNA]</scope>
    <source>
        <strain evidence="2 3">DSM 15340</strain>
    </source>
</reference>
<dbReference type="EMBL" id="MLQQ01000042">
    <property type="protein sequence ID" value="OIJ09872.1"/>
    <property type="molecule type" value="Genomic_DNA"/>
</dbReference>
<name>A0A1S2LBK5_9BACI</name>
<dbReference type="AlphaFoldDB" id="A0A1S2LBK5"/>
<dbReference type="HAMAP" id="MF_00829">
    <property type="entry name" value="UPF0435"/>
    <property type="match status" value="1"/>
</dbReference>
<gene>
    <name evidence="2" type="ORF">BKP35_15415</name>
</gene>
<comment type="similarity">
    <text evidence="1">Belongs to the UPF0435 family.</text>
</comment>
<dbReference type="OrthoDB" id="2361695at2"/>
<evidence type="ECO:0000256" key="1">
    <source>
        <dbReference type="HAMAP-Rule" id="MF_00829"/>
    </source>
</evidence>
<protein>
    <recommendedName>
        <fullName evidence="1">UPF0435 protein BKP35_15415</fullName>
    </recommendedName>
</protein>
<dbReference type="Proteomes" id="UP000180098">
    <property type="component" value="Unassembled WGS sequence"/>
</dbReference>
<accession>A0A1S2LBK5</accession>
<evidence type="ECO:0000313" key="2">
    <source>
        <dbReference type="EMBL" id="OIJ09872.1"/>
    </source>
</evidence>
<dbReference type="InterPro" id="IPR009507">
    <property type="entry name" value="UPF0435"/>
</dbReference>
<dbReference type="Pfam" id="PF06569">
    <property type="entry name" value="DUF1128"/>
    <property type="match status" value="1"/>
</dbReference>
<evidence type="ECO:0000313" key="3">
    <source>
        <dbReference type="Proteomes" id="UP000180098"/>
    </source>
</evidence>
<comment type="caution">
    <text evidence="2">The sequence shown here is derived from an EMBL/GenBank/DDBJ whole genome shotgun (WGS) entry which is preliminary data.</text>
</comment>
<sequence>MNLKENNRENIEFMITNIKEKLQVVNSGAMRPESFDTENYEDLLDIYEMIMSKTSFSVSEIDAIISELGNLRKK</sequence>
<proteinExistence type="inferred from homology"/>
<dbReference type="RefSeq" id="WP_071314259.1">
    <property type="nucleotide sequence ID" value="NZ_MLQQ01000042.1"/>
</dbReference>